<proteinExistence type="predicted"/>
<feature type="domain" description="Radical SAM core" evidence="7">
    <location>
        <begin position="27"/>
        <end position="257"/>
    </location>
</feature>
<keyword evidence="5" id="KW-0408">Iron</keyword>
<dbReference type="InterPro" id="IPR034391">
    <property type="entry name" value="AdoMet-like_SPASM_containing"/>
</dbReference>
<evidence type="ECO:0000259" key="7">
    <source>
        <dbReference type="PROSITE" id="PS51918"/>
    </source>
</evidence>
<comment type="cofactor">
    <cofactor evidence="1">
        <name>[4Fe-4S] cluster</name>
        <dbReference type="ChEBI" id="CHEBI:49883"/>
    </cofactor>
</comment>
<keyword evidence="3" id="KW-0949">S-adenosyl-L-methionine</keyword>
<organism evidence="8 9">
    <name type="scientific">Magnetospirillum aberrantis SpK</name>
    <dbReference type="NCBI Taxonomy" id="908842"/>
    <lineage>
        <taxon>Bacteria</taxon>
        <taxon>Pseudomonadati</taxon>
        <taxon>Pseudomonadota</taxon>
        <taxon>Alphaproteobacteria</taxon>
        <taxon>Rhodospirillales</taxon>
        <taxon>Rhodospirillaceae</taxon>
        <taxon>Magnetospirillum</taxon>
    </lineage>
</organism>
<dbReference type="Pfam" id="PF04055">
    <property type="entry name" value="Radical_SAM"/>
    <property type="match status" value="1"/>
</dbReference>
<comment type="caution">
    <text evidence="8">The sequence shown here is derived from an EMBL/GenBank/DDBJ whole genome shotgun (WGS) entry which is preliminary data.</text>
</comment>
<keyword evidence="9" id="KW-1185">Reference proteome</keyword>
<protein>
    <submittedName>
        <fullName evidence="8">Radical SAM protein</fullName>
    </submittedName>
</protein>
<dbReference type="GO" id="GO:0051536">
    <property type="term" value="F:iron-sulfur cluster binding"/>
    <property type="evidence" value="ECO:0007669"/>
    <property type="project" value="UniProtKB-KW"/>
</dbReference>
<dbReference type="PANTHER" id="PTHR11228">
    <property type="entry name" value="RADICAL SAM DOMAIN PROTEIN"/>
    <property type="match status" value="1"/>
</dbReference>
<dbReference type="CDD" id="cd01335">
    <property type="entry name" value="Radical_SAM"/>
    <property type="match status" value="1"/>
</dbReference>
<evidence type="ECO:0000256" key="6">
    <source>
        <dbReference type="ARBA" id="ARBA00023014"/>
    </source>
</evidence>
<dbReference type="InterPro" id="IPR013785">
    <property type="entry name" value="Aldolase_TIM"/>
</dbReference>
<dbReference type="PROSITE" id="PS51918">
    <property type="entry name" value="RADICAL_SAM"/>
    <property type="match status" value="1"/>
</dbReference>
<evidence type="ECO:0000256" key="1">
    <source>
        <dbReference type="ARBA" id="ARBA00001966"/>
    </source>
</evidence>
<dbReference type="InterPro" id="IPR023885">
    <property type="entry name" value="4Fe4S-binding_SPASM_dom"/>
</dbReference>
<evidence type="ECO:0000256" key="5">
    <source>
        <dbReference type="ARBA" id="ARBA00023004"/>
    </source>
</evidence>
<dbReference type="SFLD" id="SFLDS00029">
    <property type="entry name" value="Radical_SAM"/>
    <property type="match status" value="1"/>
</dbReference>
<dbReference type="InterPro" id="IPR050377">
    <property type="entry name" value="Radical_SAM_PqqE_MftC-like"/>
</dbReference>
<keyword evidence="6" id="KW-0411">Iron-sulfur</keyword>
<gene>
    <name evidence="8" type="ORF">G4223_13745</name>
</gene>
<dbReference type="GO" id="GO:0003824">
    <property type="term" value="F:catalytic activity"/>
    <property type="evidence" value="ECO:0007669"/>
    <property type="project" value="InterPro"/>
</dbReference>
<evidence type="ECO:0000256" key="3">
    <source>
        <dbReference type="ARBA" id="ARBA00022691"/>
    </source>
</evidence>
<dbReference type="SFLD" id="SFLDG01387">
    <property type="entry name" value="BtrN-like_SPASM_domain_contain"/>
    <property type="match status" value="1"/>
</dbReference>
<evidence type="ECO:0000256" key="2">
    <source>
        <dbReference type="ARBA" id="ARBA00022485"/>
    </source>
</evidence>
<evidence type="ECO:0000313" key="8">
    <source>
        <dbReference type="EMBL" id="NFV81176.1"/>
    </source>
</evidence>
<dbReference type="InterPro" id="IPR007197">
    <property type="entry name" value="rSAM"/>
</dbReference>
<dbReference type="SFLD" id="SFLDG01067">
    <property type="entry name" value="SPASM/twitch_domain_containing"/>
    <property type="match status" value="1"/>
</dbReference>
<keyword evidence="2" id="KW-0004">4Fe-4S</keyword>
<evidence type="ECO:0000313" key="9">
    <source>
        <dbReference type="Proteomes" id="UP000480684"/>
    </source>
</evidence>
<dbReference type="Pfam" id="PF13186">
    <property type="entry name" value="SPASM"/>
    <property type="match status" value="1"/>
</dbReference>
<dbReference type="InterPro" id="IPR058240">
    <property type="entry name" value="rSAM_sf"/>
</dbReference>
<sequence>MSGSPNLFLDGTKLLFHPDRVAAWQRGERIFPLHLDIAPAGACNHRCTFCIVDYKDNRSGVLPGPVLNQLLEESARLGVRSVLFAGDGEPLLNRDLPAAVEVGARAGLSMALNTNAVLLDEKTARRILPHLEWVRISVAAGMADTYSRIHRTKAADFDRVFANIAAASAVKRELGLPVTIGVQQILLPENSHEVVELAERVRDAGADYFVVKRFAEQGLNTFSAPSDLHRCCEDAFRAAEALARPGFAVIIRRQNFEDDGHRDYRRCLGLPFLAYVLADGGVYTCCGFYGEPAFCYGNLHTDSFETIWRSARRAAVTERVETSLDVEKCMKHCRHHNINKVAWELRHPPAHVNFI</sequence>
<dbReference type="SUPFAM" id="SSF102114">
    <property type="entry name" value="Radical SAM enzymes"/>
    <property type="match status" value="1"/>
</dbReference>
<evidence type="ECO:0000256" key="4">
    <source>
        <dbReference type="ARBA" id="ARBA00022723"/>
    </source>
</evidence>
<dbReference type="Proteomes" id="UP000480684">
    <property type="component" value="Unassembled WGS sequence"/>
</dbReference>
<dbReference type="Gene3D" id="3.20.20.70">
    <property type="entry name" value="Aldolase class I"/>
    <property type="match status" value="1"/>
</dbReference>
<dbReference type="GO" id="GO:0046872">
    <property type="term" value="F:metal ion binding"/>
    <property type="evidence" value="ECO:0007669"/>
    <property type="project" value="UniProtKB-KW"/>
</dbReference>
<dbReference type="PANTHER" id="PTHR11228:SF7">
    <property type="entry name" value="PQQA PEPTIDE CYCLASE"/>
    <property type="match status" value="1"/>
</dbReference>
<dbReference type="AlphaFoldDB" id="A0A7C9QWT8"/>
<accession>A0A7C9QWT8</accession>
<reference evidence="8 9" key="1">
    <citation type="submission" date="2020-02" db="EMBL/GenBank/DDBJ databases">
        <authorList>
            <person name="Dziuba M."/>
            <person name="Kuznetsov B."/>
            <person name="Mardanov A."/>
            <person name="Ravin N."/>
            <person name="Grouzdev D."/>
        </authorList>
    </citation>
    <scope>NUCLEOTIDE SEQUENCE [LARGE SCALE GENOMIC DNA]</scope>
    <source>
        <strain evidence="8 9">SpK</strain>
    </source>
</reference>
<dbReference type="EMBL" id="JAAIYP010000039">
    <property type="protein sequence ID" value="NFV81176.1"/>
    <property type="molecule type" value="Genomic_DNA"/>
</dbReference>
<name>A0A7C9QWT8_9PROT</name>
<dbReference type="CDD" id="cd21109">
    <property type="entry name" value="SPASM"/>
    <property type="match status" value="1"/>
</dbReference>
<keyword evidence="4" id="KW-0479">Metal-binding</keyword>
<dbReference type="RefSeq" id="WP_163680820.1">
    <property type="nucleotide sequence ID" value="NZ_JAAIYP010000039.1"/>
</dbReference>